<feature type="transmembrane region" description="Helical" evidence="2">
    <location>
        <begin position="86"/>
        <end position="108"/>
    </location>
</feature>
<feature type="domain" description="EamA" evidence="3">
    <location>
        <begin position="147"/>
        <end position="276"/>
    </location>
</feature>
<reference evidence="4 5" key="1">
    <citation type="submission" date="2020-03" db="EMBL/GenBank/DDBJ databases">
        <title>Whole genome shotgun sequence of Phytohabitans flavus NBRC 107702.</title>
        <authorList>
            <person name="Komaki H."/>
            <person name="Tamura T."/>
        </authorList>
    </citation>
    <scope>NUCLEOTIDE SEQUENCE [LARGE SCALE GENOMIC DNA]</scope>
    <source>
        <strain evidence="4 5">NBRC 107702</strain>
    </source>
</reference>
<dbReference type="KEGG" id="pfla:Pflav_058240"/>
<feature type="transmembrane region" description="Helical" evidence="2">
    <location>
        <begin position="172"/>
        <end position="192"/>
    </location>
</feature>
<keyword evidence="5" id="KW-1185">Reference proteome</keyword>
<feature type="transmembrane region" description="Helical" evidence="2">
    <location>
        <begin position="31"/>
        <end position="55"/>
    </location>
</feature>
<name>A0A6F8XZY6_9ACTN</name>
<dbReference type="Proteomes" id="UP000502508">
    <property type="component" value="Chromosome"/>
</dbReference>
<keyword evidence="2" id="KW-1133">Transmembrane helix</keyword>
<dbReference type="GO" id="GO:0016020">
    <property type="term" value="C:membrane"/>
    <property type="evidence" value="ECO:0007669"/>
    <property type="project" value="InterPro"/>
</dbReference>
<feature type="transmembrane region" description="Helical" evidence="2">
    <location>
        <begin position="146"/>
        <end position="166"/>
    </location>
</feature>
<proteinExistence type="inferred from homology"/>
<dbReference type="SUPFAM" id="SSF103481">
    <property type="entry name" value="Multidrug resistance efflux transporter EmrE"/>
    <property type="match status" value="2"/>
</dbReference>
<organism evidence="4 5">
    <name type="scientific">Phytohabitans flavus</name>
    <dbReference type="NCBI Taxonomy" id="1076124"/>
    <lineage>
        <taxon>Bacteria</taxon>
        <taxon>Bacillati</taxon>
        <taxon>Actinomycetota</taxon>
        <taxon>Actinomycetes</taxon>
        <taxon>Micromonosporales</taxon>
        <taxon>Micromonosporaceae</taxon>
    </lineage>
</organism>
<evidence type="ECO:0000259" key="3">
    <source>
        <dbReference type="Pfam" id="PF00892"/>
    </source>
</evidence>
<accession>A0A6F8XZY6</accession>
<comment type="similarity">
    <text evidence="1">Belongs to the EamA transporter family.</text>
</comment>
<keyword evidence="2" id="KW-0812">Transmembrane</keyword>
<feature type="transmembrane region" description="Helical" evidence="2">
    <location>
        <begin position="204"/>
        <end position="225"/>
    </location>
</feature>
<feature type="transmembrane region" description="Helical" evidence="2">
    <location>
        <begin position="114"/>
        <end position="134"/>
    </location>
</feature>
<sequence>MLPIVLAGLSALIWGTADYSGGRASQRAHPLAVTVISQALGLPTLALCVILLPGTPTAADLAWGASSGLAGFFGVVLLYRALASGAMAVVAPLAAVTAAIVPIGVGLFTDSNPGMLALGGAGLAVVAIGLVSLTPQAGRPAVSPRLIVMSLVAGVFFGLLFALLGQSTEESGMWPLAAGRLTSIAVGAAILLGTRTAARLPRPALGWATVAGTLEIVANACYLAAAVRGHLSIVAAIAALYPASTVLLALAVDRERLRPVQIAGLGLAATALVLATT</sequence>
<feature type="transmembrane region" description="Helical" evidence="2">
    <location>
        <begin position="231"/>
        <end position="252"/>
    </location>
</feature>
<dbReference type="Pfam" id="PF00892">
    <property type="entry name" value="EamA"/>
    <property type="match status" value="1"/>
</dbReference>
<feature type="transmembrane region" description="Helical" evidence="2">
    <location>
        <begin position="61"/>
        <end position="79"/>
    </location>
</feature>
<evidence type="ECO:0000256" key="2">
    <source>
        <dbReference type="SAM" id="Phobius"/>
    </source>
</evidence>
<dbReference type="AlphaFoldDB" id="A0A6F8XZY6"/>
<dbReference type="InterPro" id="IPR037185">
    <property type="entry name" value="EmrE-like"/>
</dbReference>
<dbReference type="EMBL" id="AP022870">
    <property type="protein sequence ID" value="BCB79414.1"/>
    <property type="molecule type" value="Genomic_DNA"/>
</dbReference>
<gene>
    <name evidence="4" type="ORF">Pflav_058240</name>
</gene>
<protein>
    <submittedName>
        <fullName evidence="4">Multidrug transporter</fullName>
    </submittedName>
</protein>
<evidence type="ECO:0000256" key="1">
    <source>
        <dbReference type="ARBA" id="ARBA00007362"/>
    </source>
</evidence>
<evidence type="ECO:0000313" key="5">
    <source>
        <dbReference type="Proteomes" id="UP000502508"/>
    </source>
</evidence>
<dbReference type="InterPro" id="IPR000620">
    <property type="entry name" value="EamA_dom"/>
</dbReference>
<evidence type="ECO:0000313" key="4">
    <source>
        <dbReference type="EMBL" id="BCB79414.1"/>
    </source>
</evidence>
<keyword evidence="2" id="KW-0472">Membrane</keyword>
<reference evidence="4 5" key="2">
    <citation type="submission" date="2020-03" db="EMBL/GenBank/DDBJ databases">
        <authorList>
            <person name="Ichikawa N."/>
            <person name="Kimura A."/>
            <person name="Kitahashi Y."/>
            <person name="Uohara A."/>
        </authorList>
    </citation>
    <scope>NUCLEOTIDE SEQUENCE [LARGE SCALE GENOMIC DNA]</scope>
    <source>
        <strain evidence="4 5">NBRC 107702</strain>
    </source>
</reference>
<dbReference type="RefSeq" id="WP_173039359.1">
    <property type="nucleotide sequence ID" value="NZ_AP022870.1"/>
</dbReference>